<sequence length="192" mass="22448">MENIYEILLTILLSAGGVGAIILSFSRYIAQIFIKRYEEELKAKFQNEINHYQSQLEIIKQTSLKYNDKQFEHYSLLWASLYDLKVLADSLWSIANSVNLEKFSKQLSITRTEIERSSLFIEDSHYDELINIIHSFSEYQIGKSSLIKYRSNQSFDEFQVGQMIDQNANHKSNYEILIRTIKADLKRQMGGN</sequence>
<organism evidence="2 3">
    <name type="scientific">Pontibacter burrus</name>
    <dbReference type="NCBI Taxonomy" id="2704466"/>
    <lineage>
        <taxon>Bacteria</taxon>
        <taxon>Pseudomonadati</taxon>
        <taxon>Bacteroidota</taxon>
        <taxon>Cytophagia</taxon>
        <taxon>Cytophagales</taxon>
        <taxon>Hymenobacteraceae</taxon>
        <taxon>Pontibacter</taxon>
    </lineage>
</organism>
<name>A0A6B3LQC2_9BACT</name>
<keyword evidence="1" id="KW-0812">Transmembrane</keyword>
<proteinExistence type="predicted"/>
<dbReference type="EMBL" id="JAAGWD010000001">
    <property type="protein sequence ID" value="NEM96396.1"/>
    <property type="molecule type" value="Genomic_DNA"/>
</dbReference>
<dbReference type="Proteomes" id="UP000474777">
    <property type="component" value="Unassembled WGS sequence"/>
</dbReference>
<keyword evidence="1" id="KW-0472">Membrane</keyword>
<feature type="transmembrane region" description="Helical" evidence="1">
    <location>
        <begin position="6"/>
        <end position="26"/>
    </location>
</feature>
<protein>
    <submittedName>
        <fullName evidence="2">Uncharacterized protein</fullName>
    </submittedName>
</protein>
<evidence type="ECO:0000313" key="2">
    <source>
        <dbReference type="EMBL" id="NEM96396.1"/>
    </source>
</evidence>
<evidence type="ECO:0000313" key="3">
    <source>
        <dbReference type="Proteomes" id="UP000474777"/>
    </source>
</evidence>
<dbReference type="RefSeq" id="WP_163911537.1">
    <property type="nucleotide sequence ID" value="NZ_JAAGWD010000001.1"/>
</dbReference>
<evidence type="ECO:0000256" key="1">
    <source>
        <dbReference type="SAM" id="Phobius"/>
    </source>
</evidence>
<keyword evidence="1" id="KW-1133">Transmembrane helix</keyword>
<reference evidence="2 3" key="1">
    <citation type="submission" date="2020-02" db="EMBL/GenBank/DDBJ databases">
        <authorList>
            <person name="Kim M.K."/>
        </authorList>
    </citation>
    <scope>NUCLEOTIDE SEQUENCE [LARGE SCALE GENOMIC DNA]</scope>
    <source>
        <strain evidence="2 3">BT327</strain>
    </source>
</reference>
<keyword evidence="3" id="KW-1185">Reference proteome</keyword>
<accession>A0A6B3LQC2</accession>
<comment type="caution">
    <text evidence="2">The sequence shown here is derived from an EMBL/GenBank/DDBJ whole genome shotgun (WGS) entry which is preliminary data.</text>
</comment>
<gene>
    <name evidence="2" type="ORF">GXP69_01700</name>
</gene>
<dbReference type="AlphaFoldDB" id="A0A6B3LQC2"/>